<evidence type="ECO:0000313" key="11">
    <source>
        <dbReference type="EMBL" id="GHP05402.1"/>
    </source>
</evidence>
<sequence length="891" mass="96424">MFFSALVYPICLRLVDWAGSWNLHMHDCSFHDAAGGTTVHVAGGVAAGVFAKLVGPRLGRFGTQATNVHGHNAAYVALGTFILMYSWFGFNGSAAVLSLHENNANAMETAESIFLSTLFAAAAGPIGSELYLLSRKRRLVLDPGDLCNGLLAGLAAITAGCDVIPVHTSIFVGASGAALATAVNYTLKNNRIVDDVVGAVGVHAVAGAWGTLCVGFCGKVATPKQFLIQLLVTLLIGAYSAFTTGAFYLAFDRAGMHFRASAKDEVNGLDGRFEGTATEMKPPEGVVTIVETDIANSSSLWSGHPMEMSAAQEIHDMIMRECMAQHRGYEVATEGDAFCIAFGNTIDAASFCLDVQRKMSAAKWPNALETAIAAQQHTDENKINGLLIRMAIDTSWCQRTMHNTFGTFHYRGKAIKTTAQMLECMPDGGMTLMTHRVHRKVFSMTTAMDSAFIIHLGRYDLHAKTSSKRKSVGLFALLPREHAKRLHAASRIVVGERKDSGFIHAPGVDMQAIASVEGFGGRIEKKVAMVFVTIIDRTKAHHPAIDRVGSYENLSDIDNAASPTLDNRFETPDNTVRGASLYASMVTSSFSRRLSKLSQVWPTSVSPTSPPSGGGSSNDLTALDDEDLTSTTATHRESVNYVGSIMRETLKEFNGYFCQEHRERFMFAFENPRDAILWAMACSDAVDIRSKSLTIQPTSLAIGIHYSTPRQIRPHDTSGRADYFGDMVNTSARVASRAADKVSSCGGSVVMLTKLSLLAADLDSAGSWWQNSVKCTSCGVTKLKGIKELHELYVLERYSANGTFISEDESGVEFSRVEKALREAMDKIARTNDTGFEDSDSDVSELENVVSHTSPYASARSSSRSKVNLATGLSLARLRNEMRTISSDDMV</sequence>
<keyword evidence="4 9" id="KW-0812">Transmembrane</keyword>
<evidence type="ECO:0000256" key="5">
    <source>
        <dbReference type="ARBA" id="ARBA00022989"/>
    </source>
</evidence>
<reference evidence="11" key="1">
    <citation type="submission" date="2020-10" db="EMBL/GenBank/DDBJ databases">
        <title>Unveiling of a novel bifunctional photoreceptor, Dualchrome1, isolated from a cosmopolitan green alga.</title>
        <authorList>
            <person name="Suzuki S."/>
            <person name="Kawachi M."/>
        </authorList>
    </citation>
    <scope>NUCLEOTIDE SEQUENCE</scope>
    <source>
        <strain evidence="11">NIES 2893</strain>
    </source>
</reference>
<evidence type="ECO:0000256" key="1">
    <source>
        <dbReference type="ARBA" id="ARBA00004141"/>
    </source>
</evidence>
<evidence type="ECO:0000256" key="6">
    <source>
        <dbReference type="ARBA" id="ARBA00023136"/>
    </source>
</evidence>
<dbReference type="AlphaFoldDB" id="A0A830HF95"/>
<feature type="transmembrane region" description="Helical" evidence="9">
    <location>
        <begin position="75"/>
        <end position="100"/>
    </location>
</feature>
<feature type="transmembrane region" description="Helical" evidence="9">
    <location>
        <begin position="33"/>
        <end position="54"/>
    </location>
</feature>
<dbReference type="InterPro" id="IPR001054">
    <property type="entry name" value="A/G_cyclase"/>
</dbReference>
<dbReference type="InterPro" id="IPR029787">
    <property type="entry name" value="Nucleotide_cyclase"/>
</dbReference>
<evidence type="ECO:0000313" key="12">
    <source>
        <dbReference type="Proteomes" id="UP000660262"/>
    </source>
</evidence>
<dbReference type="GO" id="GO:0016020">
    <property type="term" value="C:membrane"/>
    <property type="evidence" value="ECO:0007669"/>
    <property type="project" value="UniProtKB-SubCell"/>
</dbReference>
<keyword evidence="12" id="KW-1185">Reference proteome</keyword>
<keyword evidence="3" id="KW-0813">Transport</keyword>
<proteinExistence type="inferred from homology"/>
<comment type="caution">
    <text evidence="11">The sequence shown here is derived from an EMBL/GenBank/DDBJ whole genome shotgun (WGS) entry which is preliminary data.</text>
</comment>
<dbReference type="SMART" id="SM00044">
    <property type="entry name" value="CYCc"/>
    <property type="match status" value="1"/>
</dbReference>
<dbReference type="GO" id="GO:0008519">
    <property type="term" value="F:ammonium channel activity"/>
    <property type="evidence" value="ECO:0007669"/>
    <property type="project" value="InterPro"/>
</dbReference>
<dbReference type="EMBL" id="BNJQ01000010">
    <property type="protein sequence ID" value="GHP05402.1"/>
    <property type="molecule type" value="Genomic_DNA"/>
</dbReference>
<protein>
    <recommendedName>
        <fullName evidence="10">Guanylate cyclase domain-containing protein</fullName>
    </recommendedName>
</protein>
<dbReference type="Pfam" id="PF00909">
    <property type="entry name" value="Ammonium_transp"/>
    <property type="match status" value="1"/>
</dbReference>
<keyword evidence="7" id="KW-0924">Ammonia transport</keyword>
<evidence type="ECO:0000259" key="10">
    <source>
        <dbReference type="PROSITE" id="PS50125"/>
    </source>
</evidence>
<evidence type="ECO:0000256" key="8">
    <source>
        <dbReference type="SAM" id="MobiDB-lite"/>
    </source>
</evidence>
<feature type="transmembrane region" description="Helical" evidence="9">
    <location>
        <begin position="112"/>
        <end position="133"/>
    </location>
</feature>
<evidence type="ECO:0000256" key="2">
    <source>
        <dbReference type="ARBA" id="ARBA00005887"/>
    </source>
</evidence>
<comment type="subcellular location">
    <subcellularLocation>
        <location evidence="1">Membrane</location>
        <topology evidence="1">Multi-pass membrane protein</topology>
    </subcellularLocation>
</comment>
<feature type="transmembrane region" description="Helical" evidence="9">
    <location>
        <begin position="227"/>
        <end position="251"/>
    </location>
</feature>
<dbReference type="InterPro" id="IPR024041">
    <property type="entry name" value="NH4_transpt_AmtB-like_dom"/>
</dbReference>
<evidence type="ECO:0000256" key="9">
    <source>
        <dbReference type="SAM" id="Phobius"/>
    </source>
</evidence>
<dbReference type="PROSITE" id="PS50125">
    <property type="entry name" value="GUANYLATE_CYCLASE_2"/>
    <property type="match status" value="1"/>
</dbReference>
<dbReference type="SUPFAM" id="SSF111352">
    <property type="entry name" value="Ammonium transporter"/>
    <property type="match status" value="1"/>
</dbReference>
<dbReference type="Proteomes" id="UP000660262">
    <property type="component" value="Unassembled WGS sequence"/>
</dbReference>
<dbReference type="PANTHER" id="PTHR11730">
    <property type="entry name" value="AMMONIUM TRANSPORTER"/>
    <property type="match status" value="1"/>
</dbReference>
<dbReference type="Gene3D" id="1.10.3430.10">
    <property type="entry name" value="Ammonium transporter AmtB like domains"/>
    <property type="match status" value="1"/>
</dbReference>
<organism evidence="11 12">
    <name type="scientific">Pycnococcus provasolii</name>
    <dbReference type="NCBI Taxonomy" id="41880"/>
    <lineage>
        <taxon>Eukaryota</taxon>
        <taxon>Viridiplantae</taxon>
        <taxon>Chlorophyta</taxon>
        <taxon>Pseudoscourfieldiophyceae</taxon>
        <taxon>Pseudoscourfieldiales</taxon>
        <taxon>Pycnococcaceae</taxon>
        <taxon>Pycnococcus</taxon>
    </lineage>
</organism>
<gene>
    <name evidence="11" type="ORF">PPROV_000415300</name>
</gene>
<dbReference type="GO" id="GO:0035556">
    <property type="term" value="P:intracellular signal transduction"/>
    <property type="evidence" value="ECO:0007669"/>
    <property type="project" value="InterPro"/>
</dbReference>
<dbReference type="OrthoDB" id="552043at2759"/>
<comment type="similarity">
    <text evidence="2">Belongs to the ammonia transporter channel (TC 1.A.11.2) family.</text>
</comment>
<dbReference type="InterPro" id="IPR029020">
    <property type="entry name" value="Ammonium/urea_transptr"/>
</dbReference>
<name>A0A830HF95_9CHLO</name>
<feature type="domain" description="Guanylate cyclase" evidence="10">
    <location>
        <begin position="288"/>
        <end position="343"/>
    </location>
</feature>
<dbReference type="SUPFAM" id="SSF55073">
    <property type="entry name" value="Nucleotide cyclase"/>
    <property type="match status" value="2"/>
</dbReference>
<evidence type="ECO:0000256" key="3">
    <source>
        <dbReference type="ARBA" id="ARBA00022448"/>
    </source>
</evidence>
<feature type="region of interest" description="Disordered" evidence="8">
    <location>
        <begin position="601"/>
        <end position="623"/>
    </location>
</feature>
<dbReference type="Gene3D" id="3.30.70.1230">
    <property type="entry name" value="Nucleotide cyclase"/>
    <property type="match status" value="2"/>
</dbReference>
<evidence type="ECO:0000256" key="4">
    <source>
        <dbReference type="ARBA" id="ARBA00022692"/>
    </source>
</evidence>
<accession>A0A830HF95</accession>
<keyword evidence="6 9" id="KW-0472">Membrane</keyword>
<feature type="transmembrane region" description="Helical" evidence="9">
    <location>
        <begin position="196"/>
        <end position="221"/>
    </location>
</feature>
<dbReference type="GO" id="GO:0009190">
    <property type="term" value="P:cyclic nucleotide biosynthetic process"/>
    <property type="evidence" value="ECO:0007669"/>
    <property type="project" value="InterPro"/>
</dbReference>
<dbReference type="GO" id="GO:0097272">
    <property type="term" value="P:ammonium homeostasis"/>
    <property type="evidence" value="ECO:0007669"/>
    <property type="project" value="TreeGrafter"/>
</dbReference>
<keyword evidence="5 9" id="KW-1133">Transmembrane helix</keyword>
<dbReference type="Pfam" id="PF00211">
    <property type="entry name" value="Guanylate_cyc"/>
    <property type="match status" value="1"/>
</dbReference>
<evidence type="ECO:0000256" key="7">
    <source>
        <dbReference type="ARBA" id="ARBA00023177"/>
    </source>
</evidence>
<dbReference type="PANTHER" id="PTHR11730:SF6">
    <property type="entry name" value="AMMONIUM TRANSPORTER"/>
    <property type="match status" value="1"/>
</dbReference>